<comment type="caution">
    <text evidence="2">The sequence shown here is derived from an EMBL/GenBank/DDBJ whole genome shotgun (WGS) entry which is preliminary data.</text>
</comment>
<dbReference type="RefSeq" id="WP_016207817.1">
    <property type="nucleotide sequence ID" value="NZ_ASRV01000150.1"/>
</dbReference>
<dbReference type="GO" id="GO:0016787">
    <property type="term" value="F:hydrolase activity"/>
    <property type="evidence" value="ECO:0007669"/>
    <property type="project" value="UniProtKB-KW"/>
</dbReference>
<dbReference type="AlphaFoldDB" id="R9C544"/>
<dbReference type="SMART" id="SM00471">
    <property type="entry name" value="HDc"/>
    <property type="match status" value="1"/>
</dbReference>
<evidence type="ECO:0000313" key="2">
    <source>
        <dbReference type="EMBL" id="EOR24417.1"/>
    </source>
</evidence>
<dbReference type="PANTHER" id="PTHR43155:SF2">
    <property type="entry name" value="CYCLIC DI-GMP PHOSPHODIESTERASE PA4108"/>
    <property type="match status" value="1"/>
</dbReference>
<gene>
    <name evidence="2" type="ORF">A500_12469</name>
</gene>
<dbReference type="CDD" id="cd00077">
    <property type="entry name" value="HDc"/>
    <property type="match status" value="1"/>
</dbReference>
<dbReference type="EMBL" id="ASRV01000150">
    <property type="protein sequence ID" value="EOR24417.1"/>
    <property type="molecule type" value="Genomic_DNA"/>
</dbReference>
<dbReference type="InterPro" id="IPR003607">
    <property type="entry name" value="HD/PDEase_dom"/>
</dbReference>
<evidence type="ECO:0000313" key="3">
    <source>
        <dbReference type="Proteomes" id="UP000013988"/>
    </source>
</evidence>
<dbReference type="SUPFAM" id="SSF109604">
    <property type="entry name" value="HD-domain/PDEase-like"/>
    <property type="match status" value="1"/>
</dbReference>
<dbReference type="PANTHER" id="PTHR43155">
    <property type="entry name" value="CYCLIC DI-GMP PHOSPHODIESTERASE PA4108-RELATED"/>
    <property type="match status" value="1"/>
</dbReference>
<dbReference type="PROSITE" id="PS51832">
    <property type="entry name" value="HD_GYP"/>
    <property type="match status" value="1"/>
</dbReference>
<name>R9C544_9CLOT</name>
<dbReference type="InterPro" id="IPR037522">
    <property type="entry name" value="HD_GYP_dom"/>
</dbReference>
<keyword evidence="2" id="KW-0378">Hydrolase</keyword>
<dbReference type="Proteomes" id="UP000013988">
    <property type="component" value="Unassembled WGS sequence"/>
</dbReference>
<feature type="domain" description="HD-GYP" evidence="1">
    <location>
        <begin position="101"/>
        <end position="294"/>
    </location>
</feature>
<organism evidence="2 3">
    <name type="scientific">Clostridium sartagoforme AAU1</name>
    <dbReference type="NCBI Taxonomy" id="1202534"/>
    <lineage>
        <taxon>Bacteria</taxon>
        <taxon>Bacillati</taxon>
        <taxon>Bacillota</taxon>
        <taxon>Clostridia</taxon>
        <taxon>Eubacteriales</taxon>
        <taxon>Clostridiaceae</taxon>
        <taxon>Clostridium</taxon>
    </lineage>
</organism>
<keyword evidence="3" id="KW-1185">Reference proteome</keyword>
<proteinExistence type="predicted"/>
<protein>
    <submittedName>
        <fullName evidence="2">Metal dependent phosphohydrolase</fullName>
    </submittedName>
</protein>
<dbReference type="Pfam" id="PF13487">
    <property type="entry name" value="HD_5"/>
    <property type="match status" value="1"/>
</dbReference>
<dbReference type="PATRIC" id="fig|1202534.3.peg.2474"/>
<reference evidence="2 3" key="1">
    <citation type="submission" date="2013-03" db="EMBL/GenBank/DDBJ databases">
        <title>Whole genome shotgun sequencing of Clostridium sartagoforme AAU1.</title>
        <authorList>
            <person name="Joshi C.G."/>
            <person name="Duggirala S.M."/>
            <person name="Nathani N.M."/>
            <person name="Bhatt V.D."/>
            <person name="Patel A.K."/>
            <person name="Pandya P.R."/>
            <person name="KaPatel J.A."/>
        </authorList>
    </citation>
    <scope>NUCLEOTIDE SEQUENCE [LARGE SCALE GENOMIC DNA]</scope>
    <source>
        <strain evidence="2 3">AAU1</strain>
    </source>
</reference>
<dbReference type="OrthoDB" id="9804747at2"/>
<evidence type="ECO:0000259" key="1">
    <source>
        <dbReference type="PROSITE" id="PS51832"/>
    </source>
</evidence>
<accession>R9C544</accession>
<dbReference type="Gene3D" id="1.10.3210.10">
    <property type="entry name" value="Hypothetical protein af1432"/>
    <property type="match status" value="1"/>
</dbReference>
<sequence>MTINIPTSNSINGDKLAEDIYDAYGNIILEKDTVLNCKLKRYLVDLGIISINIYNPLTNFDNYEKVHKTIIQEVESTLTCILYKNDHIYDEITEYVSKMCKSISDNPIIIKALDRIKKIDNYTFKHSINTSLYSMLIAIWMNQSNKEVINATQAGILHDIGKIYIPHEILNKETKLTSEEYEEIKKHTLYGYFLLSNFSEFNQEVKKAVLFHHERIDSLGYPLRAKPDYVGITSKIVAVADVYDAMTTDRVYKMSISPSEAVNYLSSDGMEILDNNIIKVFKKNILKYDFKASI</sequence>